<dbReference type="PRINTS" id="PR00344">
    <property type="entry name" value="BCTRLSENSOR"/>
</dbReference>
<evidence type="ECO:0000256" key="2">
    <source>
        <dbReference type="ARBA" id="ARBA00004651"/>
    </source>
</evidence>
<evidence type="ECO:0000313" key="18">
    <source>
        <dbReference type="Proteomes" id="UP000565468"/>
    </source>
</evidence>
<dbReference type="InterPro" id="IPR036890">
    <property type="entry name" value="HATPase_C_sf"/>
</dbReference>
<dbReference type="SMART" id="SM00388">
    <property type="entry name" value="HisKA"/>
    <property type="match status" value="1"/>
</dbReference>
<dbReference type="PANTHER" id="PTHR45436:SF5">
    <property type="entry name" value="SENSOR HISTIDINE KINASE TRCS"/>
    <property type="match status" value="1"/>
</dbReference>
<dbReference type="CDD" id="cd00075">
    <property type="entry name" value="HATPase"/>
    <property type="match status" value="1"/>
</dbReference>
<dbReference type="SMART" id="SM00304">
    <property type="entry name" value="HAMP"/>
    <property type="match status" value="1"/>
</dbReference>
<gene>
    <name evidence="17" type="ORF">HII30_09635</name>
</gene>
<dbReference type="InterPro" id="IPR004358">
    <property type="entry name" value="Sig_transdc_His_kin-like_C"/>
</dbReference>
<accession>A0A848M6Z2</accession>
<evidence type="ECO:0000256" key="1">
    <source>
        <dbReference type="ARBA" id="ARBA00000085"/>
    </source>
</evidence>
<evidence type="ECO:0000256" key="10">
    <source>
        <dbReference type="ARBA" id="ARBA00022840"/>
    </source>
</evidence>
<feature type="transmembrane region" description="Helical" evidence="14">
    <location>
        <begin position="7"/>
        <end position="30"/>
    </location>
</feature>
<dbReference type="EC" id="2.7.13.3" evidence="3"/>
<dbReference type="GO" id="GO:0000155">
    <property type="term" value="F:phosphorelay sensor kinase activity"/>
    <property type="evidence" value="ECO:0007669"/>
    <property type="project" value="InterPro"/>
</dbReference>
<dbReference type="InterPro" id="IPR036097">
    <property type="entry name" value="HisK_dim/P_sf"/>
</dbReference>
<keyword evidence="5" id="KW-0597">Phosphoprotein</keyword>
<evidence type="ECO:0000256" key="13">
    <source>
        <dbReference type="ARBA" id="ARBA00023136"/>
    </source>
</evidence>
<evidence type="ECO:0000256" key="3">
    <source>
        <dbReference type="ARBA" id="ARBA00012438"/>
    </source>
</evidence>
<dbReference type="SMART" id="SM00387">
    <property type="entry name" value="HATPase_c"/>
    <property type="match status" value="1"/>
</dbReference>
<dbReference type="EMBL" id="JABBPN010000007">
    <property type="protein sequence ID" value="NMO96029.1"/>
    <property type="molecule type" value="Genomic_DNA"/>
</dbReference>
<dbReference type="CDD" id="cd06225">
    <property type="entry name" value="HAMP"/>
    <property type="match status" value="1"/>
</dbReference>
<keyword evidence="8" id="KW-0547">Nucleotide-binding</keyword>
<dbReference type="Gene3D" id="1.10.287.130">
    <property type="match status" value="1"/>
</dbReference>
<dbReference type="Pfam" id="PF00672">
    <property type="entry name" value="HAMP"/>
    <property type="match status" value="1"/>
</dbReference>
<evidence type="ECO:0000256" key="9">
    <source>
        <dbReference type="ARBA" id="ARBA00022777"/>
    </source>
</evidence>
<evidence type="ECO:0000256" key="14">
    <source>
        <dbReference type="SAM" id="Phobius"/>
    </source>
</evidence>
<dbReference type="InterPro" id="IPR050428">
    <property type="entry name" value="TCS_sensor_his_kinase"/>
</dbReference>
<dbReference type="SUPFAM" id="SSF55874">
    <property type="entry name" value="ATPase domain of HSP90 chaperone/DNA topoisomerase II/histidine kinase"/>
    <property type="match status" value="1"/>
</dbReference>
<keyword evidence="10" id="KW-0067">ATP-binding</keyword>
<proteinExistence type="predicted"/>
<dbReference type="InterPro" id="IPR003594">
    <property type="entry name" value="HATPase_dom"/>
</dbReference>
<evidence type="ECO:0000256" key="12">
    <source>
        <dbReference type="ARBA" id="ARBA00023012"/>
    </source>
</evidence>
<dbReference type="PROSITE" id="PS50109">
    <property type="entry name" value="HIS_KIN"/>
    <property type="match status" value="1"/>
</dbReference>
<dbReference type="FunFam" id="1.10.287.130:FF:000001">
    <property type="entry name" value="Two-component sensor histidine kinase"/>
    <property type="match status" value="1"/>
</dbReference>
<reference evidence="17 18" key="1">
    <citation type="submission" date="2020-04" db="EMBL/GenBank/DDBJ databases">
        <title>Paenibacillus algicola sp. nov., a novel marine bacterium producing alginate lyase.</title>
        <authorList>
            <person name="Huang H."/>
        </authorList>
    </citation>
    <scope>NUCLEOTIDE SEQUENCE [LARGE SCALE GENOMIC DNA]</scope>
    <source>
        <strain evidence="17 18">L7-75</strain>
    </source>
</reference>
<dbReference type="AlphaFoldDB" id="A0A848M6Z2"/>
<dbReference type="Proteomes" id="UP000565468">
    <property type="component" value="Unassembled WGS sequence"/>
</dbReference>
<name>A0A848M6Z2_PAELE</name>
<evidence type="ECO:0000259" key="16">
    <source>
        <dbReference type="PROSITE" id="PS50885"/>
    </source>
</evidence>
<evidence type="ECO:0000256" key="5">
    <source>
        <dbReference type="ARBA" id="ARBA00022553"/>
    </source>
</evidence>
<dbReference type="RefSeq" id="WP_169504817.1">
    <property type="nucleotide sequence ID" value="NZ_JABBPN010000007.1"/>
</dbReference>
<keyword evidence="4" id="KW-1003">Cell membrane</keyword>
<keyword evidence="12" id="KW-0902">Two-component regulatory system</keyword>
<evidence type="ECO:0000256" key="6">
    <source>
        <dbReference type="ARBA" id="ARBA00022679"/>
    </source>
</evidence>
<dbReference type="InterPro" id="IPR003660">
    <property type="entry name" value="HAMP_dom"/>
</dbReference>
<evidence type="ECO:0000256" key="8">
    <source>
        <dbReference type="ARBA" id="ARBA00022741"/>
    </source>
</evidence>
<feature type="domain" description="HAMP" evidence="16">
    <location>
        <begin position="186"/>
        <end position="240"/>
    </location>
</feature>
<keyword evidence="6" id="KW-0808">Transferase</keyword>
<dbReference type="PROSITE" id="PS50885">
    <property type="entry name" value="HAMP"/>
    <property type="match status" value="1"/>
</dbReference>
<dbReference type="PANTHER" id="PTHR45436">
    <property type="entry name" value="SENSOR HISTIDINE KINASE YKOH"/>
    <property type="match status" value="1"/>
</dbReference>
<feature type="transmembrane region" description="Helical" evidence="14">
    <location>
        <begin position="165"/>
        <end position="185"/>
    </location>
</feature>
<evidence type="ECO:0000313" key="17">
    <source>
        <dbReference type="EMBL" id="NMO96029.1"/>
    </source>
</evidence>
<comment type="subcellular location">
    <subcellularLocation>
        <location evidence="2">Cell membrane</location>
        <topology evidence="2">Multi-pass membrane protein</topology>
    </subcellularLocation>
</comment>
<comment type="caution">
    <text evidence="17">The sequence shown here is derived from an EMBL/GenBank/DDBJ whole genome shotgun (WGS) entry which is preliminary data.</text>
</comment>
<dbReference type="Gene3D" id="6.10.340.10">
    <property type="match status" value="1"/>
</dbReference>
<keyword evidence="7 14" id="KW-0812">Transmembrane</keyword>
<dbReference type="SUPFAM" id="SSF47384">
    <property type="entry name" value="Homodimeric domain of signal transducing histidine kinase"/>
    <property type="match status" value="1"/>
</dbReference>
<dbReference type="FunFam" id="3.30.565.10:FF:000006">
    <property type="entry name" value="Sensor histidine kinase WalK"/>
    <property type="match status" value="1"/>
</dbReference>
<evidence type="ECO:0000256" key="11">
    <source>
        <dbReference type="ARBA" id="ARBA00022989"/>
    </source>
</evidence>
<keyword evidence="13 14" id="KW-0472">Membrane</keyword>
<keyword evidence="11 14" id="KW-1133">Transmembrane helix</keyword>
<organism evidence="17 18">
    <name type="scientific">Paenibacillus lemnae</name>
    <dbReference type="NCBI Taxonomy" id="1330551"/>
    <lineage>
        <taxon>Bacteria</taxon>
        <taxon>Bacillati</taxon>
        <taxon>Bacillota</taxon>
        <taxon>Bacilli</taxon>
        <taxon>Bacillales</taxon>
        <taxon>Paenibacillaceae</taxon>
        <taxon>Paenibacillus</taxon>
    </lineage>
</organism>
<comment type="catalytic activity">
    <reaction evidence="1">
        <text>ATP + protein L-histidine = ADP + protein N-phospho-L-histidine.</text>
        <dbReference type="EC" id="2.7.13.3"/>
    </reaction>
</comment>
<feature type="domain" description="Histidine kinase" evidence="15">
    <location>
        <begin position="255"/>
        <end position="482"/>
    </location>
</feature>
<protein>
    <recommendedName>
        <fullName evidence="3">histidine kinase</fullName>
        <ecNumber evidence="3">2.7.13.3</ecNumber>
    </recommendedName>
</protein>
<dbReference type="Pfam" id="PF02518">
    <property type="entry name" value="HATPase_c"/>
    <property type="match status" value="1"/>
</dbReference>
<dbReference type="InterPro" id="IPR003661">
    <property type="entry name" value="HisK_dim/P_dom"/>
</dbReference>
<keyword evidence="9 17" id="KW-0418">Kinase</keyword>
<evidence type="ECO:0000256" key="4">
    <source>
        <dbReference type="ARBA" id="ARBA00022475"/>
    </source>
</evidence>
<evidence type="ECO:0000256" key="7">
    <source>
        <dbReference type="ARBA" id="ARBA00022692"/>
    </source>
</evidence>
<dbReference type="Pfam" id="PF00512">
    <property type="entry name" value="HisKA"/>
    <property type="match status" value="1"/>
</dbReference>
<dbReference type="GO" id="GO:0005886">
    <property type="term" value="C:plasma membrane"/>
    <property type="evidence" value="ECO:0007669"/>
    <property type="project" value="UniProtKB-SubCell"/>
</dbReference>
<dbReference type="InterPro" id="IPR005467">
    <property type="entry name" value="His_kinase_dom"/>
</dbReference>
<dbReference type="GO" id="GO:0005524">
    <property type="term" value="F:ATP binding"/>
    <property type="evidence" value="ECO:0007669"/>
    <property type="project" value="UniProtKB-KW"/>
</dbReference>
<keyword evidence="18" id="KW-1185">Reference proteome</keyword>
<dbReference type="SUPFAM" id="SSF158472">
    <property type="entry name" value="HAMP domain-like"/>
    <property type="match status" value="1"/>
</dbReference>
<dbReference type="Gene3D" id="3.30.565.10">
    <property type="entry name" value="Histidine kinase-like ATPase, C-terminal domain"/>
    <property type="match status" value="1"/>
</dbReference>
<evidence type="ECO:0000259" key="15">
    <source>
        <dbReference type="PROSITE" id="PS50109"/>
    </source>
</evidence>
<sequence length="487" mass="54917">MSIRWRLTAWYSGILCITLLAFSLAVYGFVHLYTYDELKSRIQQQYNKIRPVQSINEDGSLGFTPDRSSAQRMEEADFYVQSYTYHNQKTWRSDNMKLRGLEFEVPSFEISESYRGFKTISVGGNPFLVYQDYVFAQKTGQVYGWLQVGAYTGTAEKTLDRLQSILIMGTLATLIIASTLGLFLARKSMKPIEKVADAANLIQKGTDLSVRIEYDGPQDEIGRLIDTFNGMLSRTENFYKELEDAYAAQRRFVSDASHELRTPLTTIRGNVDLLHKIWTSPPSERPDLDEHTIREMSAEAVGDISDEAKRMTRLVADMLSLARADTGQTFEKLPVALEPLLGEVIRKAQFLPKTAAWLPGDLSSLNGVYVEGNRDYLQQMLFIFIENAFKYTPDGEVRLDVILYRGQVGIRIADTGIGMAKDEVPHIFERFYRADQSRGATEGTGLGLSIAKWIIDVHEGSVEVVTKLGEGSTFIVWLPAIFAPPLE</sequence>
<dbReference type="CDD" id="cd00082">
    <property type="entry name" value="HisKA"/>
    <property type="match status" value="1"/>
</dbReference>